<dbReference type="AlphaFoldDB" id="F9G9V0"/>
<dbReference type="OrthoDB" id="5396104at2759"/>
<dbReference type="EMBL" id="AFQF01003864">
    <property type="protein sequence ID" value="EGU74042.1"/>
    <property type="molecule type" value="Genomic_DNA"/>
</dbReference>
<accession>F9G9V0</accession>
<name>F9G9V0_FUSOF</name>
<evidence type="ECO:0000313" key="2">
    <source>
        <dbReference type="EMBL" id="EGU74042.1"/>
    </source>
</evidence>
<protein>
    <submittedName>
        <fullName evidence="2">Uncharacterized protein</fullName>
    </submittedName>
</protein>
<reference evidence="2" key="1">
    <citation type="journal article" date="2012" name="Mol. Plant Microbe Interact.">
        <title>A highly conserved effector in Fusarium oxysporum is required for full virulence on Arabidopsis.</title>
        <authorList>
            <person name="Thatcher L.F."/>
            <person name="Gardiner D.M."/>
            <person name="Kazan K."/>
            <person name="Manners J."/>
        </authorList>
    </citation>
    <scope>NUCLEOTIDE SEQUENCE [LARGE SCALE GENOMIC DNA]</scope>
    <source>
        <strain evidence="2">Fo5176</strain>
    </source>
</reference>
<proteinExistence type="predicted"/>
<gene>
    <name evidence="2" type="ORF">FOXB_15432</name>
</gene>
<organism evidence="2">
    <name type="scientific">Fusarium oxysporum (strain Fo5176)</name>
    <name type="common">Fusarium vascular wilt</name>
    <dbReference type="NCBI Taxonomy" id="660025"/>
    <lineage>
        <taxon>Eukaryota</taxon>
        <taxon>Fungi</taxon>
        <taxon>Dikarya</taxon>
        <taxon>Ascomycota</taxon>
        <taxon>Pezizomycotina</taxon>
        <taxon>Sordariomycetes</taxon>
        <taxon>Hypocreomycetidae</taxon>
        <taxon>Hypocreales</taxon>
        <taxon>Nectriaceae</taxon>
        <taxon>Fusarium</taxon>
        <taxon>Fusarium oxysporum species complex</taxon>
    </lineage>
</organism>
<feature type="region of interest" description="Disordered" evidence="1">
    <location>
        <begin position="216"/>
        <end position="243"/>
    </location>
</feature>
<dbReference type="STRING" id="660025.F9G9V0"/>
<evidence type="ECO:0000256" key="1">
    <source>
        <dbReference type="SAM" id="MobiDB-lite"/>
    </source>
</evidence>
<feature type="region of interest" description="Disordered" evidence="1">
    <location>
        <begin position="76"/>
        <end position="122"/>
    </location>
</feature>
<sequence length="323" mass="37610">MPSNPHVLHPDMETIINLLDKQPTRMFTRNCIPPKDPPPGTPEPCVWRCHECGRKYKLSVTSRCIRCPSYNDKPPYMYLSGNSPGGEPTREYRKSPLSGSSPDGKSATKTRKSPTNRTYSKRPSPSVYNYDYEFWGQYNDWKRFGSEYEARPERWESRIKHNFDGKGSAPRRAERYKFEVETRTYFTEERLERMHRRKHNCELDCDYPSQCQTERYEASRKGSRKVTGGKVHPPRYGDDKGNAGKMPLCELLPGFDQEITSPEDVDDEDVIFAEYKRDVDAWNSYFRVYLIQSISTAVPCRISYQTRHQGENTTVVHSSRKSN</sequence>
<comment type="caution">
    <text evidence="2">The sequence shown here is derived from an EMBL/GenBank/DDBJ whole genome shotgun (WGS) entry which is preliminary data.</text>
</comment>